<dbReference type="PANTHER" id="PTHR34322:SF2">
    <property type="entry name" value="TRANSPOSASE IS200-LIKE DOMAIN-CONTAINING PROTEIN"/>
    <property type="match status" value="1"/>
</dbReference>
<dbReference type="PANTHER" id="PTHR34322">
    <property type="entry name" value="TRANSPOSASE, Y1_TNP DOMAIN-CONTAINING"/>
    <property type="match status" value="1"/>
</dbReference>
<name>A0A128F863_9GAMM</name>
<evidence type="ECO:0008006" key="3">
    <source>
        <dbReference type="Google" id="ProtNLM"/>
    </source>
</evidence>
<dbReference type="STRING" id="1796497.GCE9029_03375"/>
<evidence type="ECO:0000313" key="2">
    <source>
        <dbReference type="Proteomes" id="UP000071641"/>
    </source>
</evidence>
<reference evidence="2" key="1">
    <citation type="submission" date="2016-02" db="EMBL/GenBank/DDBJ databases">
        <authorList>
            <person name="Rodrigo-Torres Lidia"/>
            <person name="Arahal R.David."/>
        </authorList>
    </citation>
    <scope>NUCLEOTIDE SEQUENCE [LARGE SCALE GENOMIC DNA]</scope>
    <source>
        <strain evidence="2">CECT 9029</strain>
    </source>
</reference>
<sequence length="128" mass="14459">MADTPEQSDHTSVKARIESIKNNEMTAPDLFPFAGNPREEMPGGIPFRLMDYLELVDWTGRQIRDDKRGYISRALPPILLRLGFDKADWLNACTQVERGRLIGSSQAIKASLPHLNRKRLSGLRLPDS</sequence>
<proteinExistence type="predicted"/>
<dbReference type="EMBL" id="FIZX01000002">
    <property type="protein sequence ID" value="CZF82680.1"/>
    <property type="molecule type" value="Genomic_DNA"/>
</dbReference>
<protein>
    <recommendedName>
        <fullName evidence="3">Transposase</fullName>
    </recommendedName>
</protein>
<organism evidence="1 2">
    <name type="scientific">Grimontia celer</name>
    <dbReference type="NCBI Taxonomy" id="1796497"/>
    <lineage>
        <taxon>Bacteria</taxon>
        <taxon>Pseudomonadati</taxon>
        <taxon>Pseudomonadota</taxon>
        <taxon>Gammaproteobacteria</taxon>
        <taxon>Vibrionales</taxon>
        <taxon>Vibrionaceae</taxon>
        <taxon>Grimontia</taxon>
    </lineage>
</organism>
<dbReference type="Proteomes" id="UP000071641">
    <property type="component" value="Unassembled WGS sequence"/>
</dbReference>
<keyword evidence="2" id="KW-1185">Reference proteome</keyword>
<accession>A0A128F863</accession>
<dbReference type="AlphaFoldDB" id="A0A128F863"/>
<gene>
    <name evidence="1" type="ORF">GCE9029_03375</name>
</gene>
<evidence type="ECO:0000313" key="1">
    <source>
        <dbReference type="EMBL" id="CZF82680.1"/>
    </source>
</evidence>